<evidence type="ECO:0000313" key="3">
    <source>
        <dbReference type="EMBL" id="ODN05028.1"/>
    </source>
</evidence>
<keyword evidence="4" id="KW-1185">Reference proteome</keyword>
<organism evidence="3 4">
    <name type="scientific">Orchesella cincta</name>
    <name type="common">Springtail</name>
    <name type="synonym">Podura cincta</name>
    <dbReference type="NCBI Taxonomy" id="48709"/>
    <lineage>
        <taxon>Eukaryota</taxon>
        <taxon>Metazoa</taxon>
        <taxon>Ecdysozoa</taxon>
        <taxon>Arthropoda</taxon>
        <taxon>Hexapoda</taxon>
        <taxon>Collembola</taxon>
        <taxon>Entomobryomorpha</taxon>
        <taxon>Entomobryoidea</taxon>
        <taxon>Orchesellidae</taxon>
        <taxon>Orchesellinae</taxon>
        <taxon>Orchesella</taxon>
    </lineage>
</organism>
<name>A0A1D2NIB9_ORCCI</name>
<feature type="transmembrane region" description="Helical" evidence="2">
    <location>
        <begin position="201"/>
        <end position="221"/>
    </location>
</feature>
<dbReference type="Proteomes" id="UP000094527">
    <property type="component" value="Unassembled WGS sequence"/>
</dbReference>
<feature type="transmembrane region" description="Helical" evidence="2">
    <location>
        <begin position="447"/>
        <end position="469"/>
    </location>
</feature>
<proteinExistence type="predicted"/>
<dbReference type="AlphaFoldDB" id="A0A1D2NIB9"/>
<feature type="transmembrane region" description="Helical" evidence="2">
    <location>
        <begin position="526"/>
        <end position="545"/>
    </location>
</feature>
<evidence type="ECO:0000313" key="4">
    <source>
        <dbReference type="Proteomes" id="UP000094527"/>
    </source>
</evidence>
<feature type="compositionally biased region" description="Basic and acidic residues" evidence="1">
    <location>
        <begin position="39"/>
        <end position="75"/>
    </location>
</feature>
<feature type="transmembrane region" description="Helical" evidence="2">
    <location>
        <begin position="253"/>
        <end position="271"/>
    </location>
</feature>
<feature type="transmembrane region" description="Helical" evidence="2">
    <location>
        <begin position="146"/>
        <end position="167"/>
    </location>
</feature>
<evidence type="ECO:0000256" key="1">
    <source>
        <dbReference type="SAM" id="MobiDB-lite"/>
    </source>
</evidence>
<protein>
    <submittedName>
        <fullName evidence="3">Microtubule-associated protein futsch</fullName>
    </submittedName>
</protein>
<evidence type="ECO:0000256" key="2">
    <source>
        <dbReference type="SAM" id="Phobius"/>
    </source>
</evidence>
<feature type="compositionally biased region" description="Basic and acidic residues" evidence="1">
    <location>
        <begin position="7"/>
        <end position="27"/>
    </location>
</feature>
<sequence length="590" mass="66879">MPAKTPAKHDETKKKDDSKDASKKEGSKPAPNKAGAKPDPNKKEDASKKKSVDQKSKLSKQEVKKRAEAAKKKAKDAKKLLEELENTTLDLGGEDGKKLFCKKLHGSLSPLRTLLSLYGRFPVTNTRKNEDGTYEYEASCSSMSVFHFNITTLLLLYAFGVGMFNILKLLLASGPRSTDNLSKATLEKQWKYDKALVQRHSIPLIIVFTTLLQGCLSSIFFTRKRYYLAHIFGFINKAAYTLHMDIAGTVSDYTLQSTVICTVVTCVFIMLGSLKFGPSSIGTPTVFGSLMVRLYLGPRDFLKYEGKYGSRQFIQILGGWFLIVIYVSSVAPMLLFIYKCKILRKGLACWNGRAYCALLRGLEFAQTESTRTTYNLLFKDHCVLLDLVDSVDQMYSFTIESFFLLQLTSLLFQLYFFFRTGTEGETLIPHTSTKYEQKYFYVRPYDWVPALLILLTTTALIYACGNAAAQVGEEAEAGFEVLRRKGVIGRKTDQELEFMFSMCFSFSNTLKKCEISGAGYLYYNKAFMMQMISVTLFCLFLLLQFRPFLEYHPQIFKNGTADLFLRRLEGTSGDSATKIWRNGTLWILRQ</sequence>
<accession>A0A1D2NIB9</accession>
<feature type="region of interest" description="Disordered" evidence="1">
    <location>
        <begin position="1"/>
        <end position="75"/>
    </location>
</feature>
<reference evidence="3 4" key="1">
    <citation type="journal article" date="2016" name="Genome Biol. Evol.">
        <title>Gene Family Evolution Reflects Adaptation to Soil Environmental Stressors in the Genome of the Collembolan Orchesella cincta.</title>
        <authorList>
            <person name="Faddeeva-Vakhrusheva A."/>
            <person name="Derks M.F."/>
            <person name="Anvar S.Y."/>
            <person name="Agamennone V."/>
            <person name="Suring W."/>
            <person name="Smit S."/>
            <person name="van Straalen N.M."/>
            <person name="Roelofs D."/>
        </authorList>
    </citation>
    <scope>NUCLEOTIDE SEQUENCE [LARGE SCALE GENOMIC DNA]</scope>
    <source>
        <tissue evidence="3">Mixed pool</tissue>
    </source>
</reference>
<keyword evidence="2" id="KW-1133">Transmembrane helix</keyword>
<feature type="transmembrane region" description="Helical" evidence="2">
    <location>
        <begin position="317"/>
        <end position="338"/>
    </location>
</feature>
<dbReference type="OMA" id="CWNGRAY"/>
<comment type="caution">
    <text evidence="3">The sequence shown here is derived from an EMBL/GenBank/DDBJ whole genome shotgun (WGS) entry which is preliminary data.</text>
</comment>
<dbReference type="EMBL" id="LJIJ01000031">
    <property type="protein sequence ID" value="ODN05028.1"/>
    <property type="molecule type" value="Genomic_DNA"/>
</dbReference>
<keyword evidence="2" id="KW-0472">Membrane</keyword>
<keyword evidence="2" id="KW-0812">Transmembrane</keyword>
<gene>
    <name evidence="3" type="ORF">Ocin01_01671</name>
</gene>